<proteinExistence type="predicted"/>
<dbReference type="Pfam" id="PF00078">
    <property type="entry name" value="RVT_1"/>
    <property type="match status" value="1"/>
</dbReference>
<evidence type="ECO:0000259" key="1">
    <source>
        <dbReference type="PROSITE" id="PS50878"/>
    </source>
</evidence>
<dbReference type="SUPFAM" id="SSF56672">
    <property type="entry name" value="DNA/RNA polymerases"/>
    <property type="match status" value="1"/>
</dbReference>
<dbReference type="Proteomes" id="UP001235939">
    <property type="component" value="Chromosome 13"/>
</dbReference>
<protein>
    <submittedName>
        <fullName evidence="2">K02A2.6-like</fullName>
    </submittedName>
</protein>
<sequence length="339" mass="38731">MKPYHDPEDQADLFKQVPFTLKQLAEDEIDKLVDLNVLSSIDRSECASPLVCVAKPDDQIRLCADFKKSLNPYLENVKYPIHNIDSVLSNFQRKKLFTELDLSKAYHQIEMDDISKKYLVVSAHKGLYKYNRLASGIKTASEIFQKTMETFFSGINDIYIYFDDILIASEDLETHLDILKRTLIILKENSFTINKNKCLFVKNEIEYLGHKINGFGIYPLKDKLACIKNCPVPKNITELKSFLGFLSFYSKILPNLSDLAYPLYNLLKKNVKLSWNVETDGSFNSCKNALDVTTCLSHYSLNLPLILSCDASQVGIRATLSHLKDGEERPLCFISRTLN</sequence>
<feature type="domain" description="Reverse transcriptase" evidence="1">
    <location>
        <begin position="34"/>
        <end position="212"/>
    </location>
</feature>
<dbReference type="Pfam" id="PF17919">
    <property type="entry name" value="RT_RNaseH_2"/>
    <property type="match status" value="1"/>
</dbReference>
<dbReference type="PANTHER" id="PTHR37984">
    <property type="entry name" value="PROTEIN CBG26694"/>
    <property type="match status" value="1"/>
</dbReference>
<dbReference type="InterPro" id="IPR041577">
    <property type="entry name" value="RT_RNaseH_2"/>
</dbReference>
<dbReference type="InterPro" id="IPR050951">
    <property type="entry name" value="Retrovirus_Pol_polyprotein"/>
</dbReference>
<gene>
    <name evidence="2" type="ORF">LAZ67_13000139</name>
</gene>
<dbReference type="Gene3D" id="3.30.70.270">
    <property type="match status" value="2"/>
</dbReference>
<dbReference type="PROSITE" id="PS50878">
    <property type="entry name" value="RT_POL"/>
    <property type="match status" value="1"/>
</dbReference>
<dbReference type="PANTHER" id="PTHR37984:SF13">
    <property type="entry name" value="RIBONUCLEASE H"/>
    <property type="match status" value="1"/>
</dbReference>
<evidence type="ECO:0000313" key="2">
    <source>
        <dbReference type="EMBL" id="UYV75400.1"/>
    </source>
</evidence>
<reference evidence="2 3" key="1">
    <citation type="submission" date="2022-01" db="EMBL/GenBank/DDBJ databases">
        <title>A chromosomal length assembly of Cordylochernes scorpioides.</title>
        <authorList>
            <person name="Zeh D."/>
            <person name="Zeh J."/>
        </authorList>
    </citation>
    <scope>NUCLEOTIDE SEQUENCE [LARGE SCALE GENOMIC DNA]</scope>
    <source>
        <strain evidence="2">IN4F17</strain>
        <tissue evidence="2">Whole Body</tissue>
    </source>
</reference>
<dbReference type="InterPro" id="IPR043128">
    <property type="entry name" value="Rev_trsase/Diguanyl_cyclase"/>
</dbReference>
<dbReference type="EMBL" id="CP092875">
    <property type="protein sequence ID" value="UYV75400.1"/>
    <property type="molecule type" value="Genomic_DNA"/>
</dbReference>
<dbReference type="Gene3D" id="3.10.10.10">
    <property type="entry name" value="HIV Type 1 Reverse Transcriptase, subunit A, domain 1"/>
    <property type="match status" value="1"/>
</dbReference>
<accession>A0ABY6L2N6</accession>
<name>A0ABY6L2N6_9ARAC</name>
<organism evidence="2 3">
    <name type="scientific">Cordylochernes scorpioides</name>
    <dbReference type="NCBI Taxonomy" id="51811"/>
    <lineage>
        <taxon>Eukaryota</taxon>
        <taxon>Metazoa</taxon>
        <taxon>Ecdysozoa</taxon>
        <taxon>Arthropoda</taxon>
        <taxon>Chelicerata</taxon>
        <taxon>Arachnida</taxon>
        <taxon>Pseudoscorpiones</taxon>
        <taxon>Cheliferoidea</taxon>
        <taxon>Chernetidae</taxon>
        <taxon>Cordylochernes</taxon>
    </lineage>
</organism>
<dbReference type="CDD" id="cd01647">
    <property type="entry name" value="RT_LTR"/>
    <property type="match status" value="1"/>
</dbReference>
<dbReference type="InterPro" id="IPR043502">
    <property type="entry name" value="DNA/RNA_pol_sf"/>
</dbReference>
<dbReference type="InterPro" id="IPR000477">
    <property type="entry name" value="RT_dom"/>
</dbReference>
<feature type="non-terminal residue" evidence="2">
    <location>
        <position position="1"/>
    </location>
</feature>
<keyword evidence="3" id="KW-1185">Reference proteome</keyword>
<evidence type="ECO:0000313" key="3">
    <source>
        <dbReference type="Proteomes" id="UP001235939"/>
    </source>
</evidence>